<evidence type="ECO:0000313" key="3">
    <source>
        <dbReference type="EMBL" id="KAJ0978766.1"/>
    </source>
</evidence>
<dbReference type="AlphaFoldDB" id="A0A9D5HJI8"/>
<dbReference type="Pfam" id="PF13456">
    <property type="entry name" value="RVT_3"/>
    <property type="match status" value="1"/>
</dbReference>
<dbReference type="GO" id="GO:0004523">
    <property type="term" value="F:RNA-DNA hybrid ribonuclease activity"/>
    <property type="evidence" value="ECO:0007669"/>
    <property type="project" value="InterPro"/>
</dbReference>
<evidence type="ECO:0000313" key="4">
    <source>
        <dbReference type="Proteomes" id="UP001085076"/>
    </source>
</evidence>
<organism evidence="3 4">
    <name type="scientific">Dioscorea zingiberensis</name>
    <dbReference type="NCBI Taxonomy" id="325984"/>
    <lineage>
        <taxon>Eukaryota</taxon>
        <taxon>Viridiplantae</taxon>
        <taxon>Streptophyta</taxon>
        <taxon>Embryophyta</taxon>
        <taxon>Tracheophyta</taxon>
        <taxon>Spermatophyta</taxon>
        <taxon>Magnoliopsida</taxon>
        <taxon>Liliopsida</taxon>
        <taxon>Dioscoreales</taxon>
        <taxon>Dioscoreaceae</taxon>
        <taxon>Dioscorea</taxon>
    </lineage>
</organism>
<dbReference type="InterPro" id="IPR002156">
    <property type="entry name" value="RNaseH_domain"/>
</dbReference>
<evidence type="ECO:0000259" key="2">
    <source>
        <dbReference type="Pfam" id="PF13456"/>
    </source>
</evidence>
<evidence type="ECO:0000256" key="1">
    <source>
        <dbReference type="SAM" id="MobiDB-lite"/>
    </source>
</evidence>
<name>A0A9D5HJI8_9LILI</name>
<feature type="compositionally biased region" description="Acidic residues" evidence="1">
    <location>
        <begin position="52"/>
        <end position="67"/>
    </location>
</feature>
<dbReference type="Proteomes" id="UP001085076">
    <property type="component" value="Miscellaneous, Linkage group lg03"/>
</dbReference>
<feature type="domain" description="RNase H type-1" evidence="2">
    <location>
        <begin position="101"/>
        <end position="218"/>
    </location>
</feature>
<dbReference type="InterPro" id="IPR036397">
    <property type="entry name" value="RNaseH_sf"/>
</dbReference>
<feature type="region of interest" description="Disordered" evidence="1">
    <location>
        <begin position="1"/>
        <end position="69"/>
    </location>
</feature>
<accession>A0A9D5HJI8</accession>
<dbReference type="EMBL" id="JAGGNH010000003">
    <property type="protein sequence ID" value="KAJ0978766.1"/>
    <property type="molecule type" value="Genomic_DNA"/>
</dbReference>
<dbReference type="GO" id="GO:0003676">
    <property type="term" value="F:nucleic acid binding"/>
    <property type="evidence" value="ECO:0007669"/>
    <property type="project" value="InterPro"/>
</dbReference>
<reference evidence="3" key="1">
    <citation type="submission" date="2021-03" db="EMBL/GenBank/DDBJ databases">
        <authorList>
            <person name="Li Z."/>
            <person name="Yang C."/>
        </authorList>
    </citation>
    <scope>NUCLEOTIDE SEQUENCE</scope>
    <source>
        <strain evidence="3">Dzin_1.0</strain>
        <tissue evidence="3">Leaf</tissue>
    </source>
</reference>
<dbReference type="OrthoDB" id="10572285at2759"/>
<gene>
    <name evidence="3" type="ORF">J5N97_014240</name>
</gene>
<dbReference type="SUPFAM" id="SSF53098">
    <property type="entry name" value="Ribonuclease H-like"/>
    <property type="match status" value="1"/>
</dbReference>
<comment type="caution">
    <text evidence="3">The sequence shown here is derived from an EMBL/GenBank/DDBJ whole genome shotgun (WGS) entry which is preliminary data.</text>
</comment>
<feature type="compositionally biased region" description="Basic and acidic residues" evidence="1">
    <location>
        <begin position="10"/>
        <end position="25"/>
    </location>
</feature>
<reference evidence="3" key="2">
    <citation type="journal article" date="2022" name="Hortic Res">
        <title>The genome of Dioscorea zingiberensis sheds light on the biosynthesis, origin and evolution of the medicinally important diosgenin saponins.</title>
        <authorList>
            <person name="Li Y."/>
            <person name="Tan C."/>
            <person name="Li Z."/>
            <person name="Guo J."/>
            <person name="Li S."/>
            <person name="Chen X."/>
            <person name="Wang C."/>
            <person name="Dai X."/>
            <person name="Yang H."/>
            <person name="Song W."/>
            <person name="Hou L."/>
            <person name="Xu J."/>
            <person name="Tong Z."/>
            <person name="Xu A."/>
            <person name="Yuan X."/>
            <person name="Wang W."/>
            <person name="Yang Q."/>
            <person name="Chen L."/>
            <person name="Sun Z."/>
            <person name="Wang K."/>
            <person name="Pan B."/>
            <person name="Chen J."/>
            <person name="Bao Y."/>
            <person name="Liu F."/>
            <person name="Qi X."/>
            <person name="Gang D.R."/>
            <person name="Wen J."/>
            <person name="Li J."/>
        </authorList>
    </citation>
    <scope>NUCLEOTIDE SEQUENCE</scope>
    <source>
        <strain evidence="3">Dzin_1.0</strain>
    </source>
</reference>
<dbReference type="InterPro" id="IPR012337">
    <property type="entry name" value="RNaseH-like_sf"/>
</dbReference>
<keyword evidence="4" id="KW-1185">Reference proteome</keyword>
<sequence length="249" mass="28303">MPLLLTSSADPHEARDEREGDDHQMLVDQAEDVLNNVQASQDLSDQSMTDSESSEEEMDTEEPEENSTLEKTLEVTADRIGKSFFLINRPAHGYVCIYSAACWDLNNGKGGAGFCIVDSNACILLAGCSMQANSKMDAGAKAVLIAMEWAYRENYNIEGLLVSCTELWKTMNGQDSEIEWRSHPSITDLRQNWLRHEHLRMDFIPWKWNRMAGSLARHGMNLVSISLFHRGMERPRWLMRMVEAVGFHF</sequence>
<dbReference type="Gene3D" id="3.30.420.10">
    <property type="entry name" value="Ribonuclease H-like superfamily/Ribonuclease H"/>
    <property type="match status" value="1"/>
</dbReference>
<proteinExistence type="predicted"/>
<protein>
    <recommendedName>
        <fullName evidence="2">RNase H type-1 domain-containing protein</fullName>
    </recommendedName>
</protein>